<gene>
    <name evidence="2" type="ORF">C1H87_06255</name>
</gene>
<keyword evidence="1" id="KW-0472">Membrane</keyword>
<protein>
    <recommendedName>
        <fullName evidence="4">DUF4407 domain-containing protein</fullName>
    </recommendedName>
</protein>
<feature type="transmembrane region" description="Helical" evidence="1">
    <location>
        <begin position="78"/>
        <end position="96"/>
    </location>
</feature>
<proteinExistence type="predicted"/>
<sequence length="361" mass="41094">MGIFYNALDGPITTKKVFGIITYLVISAISVWATAESLNSSFDLPKIVTYAIAIAIVMIIALLLGVIKDTIEDRRIGVLKLLFVIVVFLILWAVSLSTNTHKLFTQLKLQDIRKNELNDATIALETIEKNKKTVGDQVIEDYRQYVSSRIIDYKEEVKNPENCGHGKVADSLMSKVQKSMPGFSISPPSGRQKNESNCRKLANEMAARMFSELDNRITSMNNIIKELDDCNDIDKRTKIILDLKKQNNYLSDLDGLEVKQTISDAHEYYNQLYECYNTGLVQNINSVDEFTKTKKFEKKLELPVPSFKLEKIPYLIPFVKNYPKEKPGQYLSSFWLSVAIALVLDVAAFIIFYFVILKEED</sequence>
<evidence type="ECO:0000313" key="3">
    <source>
        <dbReference type="Proteomes" id="UP000235826"/>
    </source>
</evidence>
<organism evidence="2 3">
    <name type="scientific">Flavivirga eckloniae</name>
    <dbReference type="NCBI Taxonomy" id="1803846"/>
    <lineage>
        <taxon>Bacteria</taxon>
        <taxon>Pseudomonadati</taxon>
        <taxon>Bacteroidota</taxon>
        <taxon>Flavobacteriia</taxon>
        <taxon>Flavobacteriales</taxon>
        <taxon>Flavobacteriaceae</taxon>
        <taxon>Flavivirga</taxon>
    </lineage>
</organism>
<evidence type="ECO:0000256" key="1">
    <source>
        <dbReference type="SAM" id="Phobius"/>
    </source>
</evidence>
<feature type="transmembrane region" description="Helical" evidence="1">
    <location>
        <begin position="334"/>
        <end position="356"/>
    </location>
</feature>
<name>A0A2K9PMP0_9FLAO</name>
<accession>A0A2K9PMP0</accession>
<keyword evidence="3" id="KW-1185">Reference proteome</keyword>
<dbReference type="EMBL" id="CP025791">
    <property type="protein sequence ID" value="AUP78331.1"/>
    <property type="molecule type" value="Genomic_DNA"/>
</dbReference>
<evidence type="ECO:0008006" key="4">
    <source>
        <dbReference type="Google" id="ProtNLM"/>
    </source>
</evidence>
<dbReference type="AlphaFoldDB" id="A0A2K9PMP0"/>
<keyword evidence="1" id="KW-0812">Transmembrane</keyword>
<keyword evidence="1" id="KW-1133">Transmembrane helix</keyword>
<evidence type="ECO:0000313" key="2">
    <source>
        <dbReference type="EMBL" id="AUP78331.1"/>
    </source>
</evidence>
<reference evidence="2 3" key="1">
    <citation type="submission" date="2018-01" db="EMBL/GenBank/DDBJ databases">
        <title>Complete genome sequence of Flavivirga eckloniae ECD14 isolated from seaweed Ecklonia cava.</title>
        <authorList>
            <person name="Lee J.H."/>
            <person name="Baik K.S."/>
            <person name="Seong C.N."/>
        </authorList>
    </citation>
    <scope>NUCLEOTIDE SEQUENCE [LARGE SCALE GENOMIC DNA]</scope>
    <source>
        <strain evidence="2 3">ECD14</strain>
    </source>
</reference>
<dbReference type="KEGG" id="fek:C1H87_06255"/>
<feature type="transmembrane region" description="Helical" evidence="1">
    <location>
        <begin position="17"/>
        <end position="35"/>
    </location>
</feature>
<dbReference type="RefSeq" id="WP_102754987.1">
    <property type="nucleotide sequence ID" value="NZ_CP025791.1"/>
</dbReference>
<feature type="transmembrane region" description="Helical" evidence="1">
    <location>
        <begin position="47"/>
        <end position="66"/>
    </location>
</feature>
<dbReference type="Proteomes" id="UP000235826">
    <property type="component" value="Chromosome"/>
</dbReference>